<evidence type="ECO:0000256" key="1">
    <source>
        <dbReference type="ARBA" id="ARBA00022448"/>
    </source>
</evidence>
<feature type="domain" description="ABC transporter" evidence="4">
    <location>
        <begin position="4"/>
        <end position="37"/>
    </location>
</feature>
<dbReference type="Pfam" id="PF08352">
    <property type="entry name" value="oligo_HPY"/>
    <property type="match status" value="1"/>
</dbReference>
<dbReference type="AlphaFoldDB" id="X1EHE7"/>
<feature type="domain" description="Oligopeptide/dipeptide ABC transporter C-terminal" evidence="5">
    <location>
        <begin position="88"/>
        <end position="151"/>
    </location>
</feature>
<dbReference type="SUPFAM" id="SSF52540">
    <property type="entry name" value="P-loop containing nucleoside triphosphate hydrolases"/>
    <property type="match status" value="1"/>
</dbReference>
<organism evidence="6">
    <name type="scientific">marine sediment metagenome</name>
    <dbReference type="NCBI Taxonomy" id="412755"/>
    <lineage>
        <taxon>unclassified sequences</taxon>
        <taxon>metagenomes</taxon>
        <taxon>ecological metagenomes</taxon>
    </lineage>
</organism>
<evidence type="ECO:0000256" key="2">
    <source>
        <dbReference type="ARBA" id="ARBA00022741"/>
    </source>
</evidence>
<evidence type="ECO:0008006" key="7">
    <source>
        <dbReference type="Google" id="ProtNLM"/>
    </source>
</evidence>
<feature type="non-terminal residue" evidence="6">
    <location>
        <position position="1"/>
    </location>
</feature>
<comment type="caution">
    <text evidence="6">The sequence shown here is derived from an EMBL/GenBank/DDBJ whole genome shotgun (WGS) entry which is preliminary data.</text>
</comment>
<dbReference type="PANTHER" id="PTHR43067">
    <property type="entry name" value="OLIGOPEPTIDE/DIPEPTIDE ABC TRANSPORTER, ATPASE SUBUNIT"/>
    <property type="match status" value="1"/>
</dbReference>
<dbReference type="GO" id="GO:0016887">
    <property type="term" value="F:ATP hydrolysis activity"/>
    <property type="evidence" value="ECO:0007669"/>
    <property type="project" value="InterPro"/>
</dbReference>
<evidence type="ECO:0000259" key="5">
    <source>
        <dbReference type="Pfam" id="PF08352"/>
    </source>
</evidence>
<dbReference type="GO" id="GO:0015833">
    <property type="term" value="P:peptide transport"/>
    <property type="evidence" value="ECO:0007669"/>
    <property type="project" value="InterPro"/>
</dbReference>
<dbReference type="InterPro" id="IPR027417">
    <property type="entry name" value="P-loop_NTPase"/>
</dbReference>
<keyword evidence="2" id="KW-0547">Nucleotide-binding</keyword>
<dbReference type="EMBL" id="BARU01011732">
    <property type="protein sequence ID" value="GAH32761.1"/>
    <property type="molecule type" value="Genomic_DNA"/>
</dbReference>
<dbReference type="NCBIfam" id="TIGR01727">
    <property type="entry name" value="oligo_HPY"/>
    <property type="match status" value="1"/>
</dbReference>
<name>X1EHE7_9ZZZZ</name>
<evidence type="ECO:0000313" key="6">
    <source>
        <dbReference type="EMBL" id="GAH32761.1"/>
    </source>
</evidence>
<accession>X1EHE7</accession>
<evidence type="ECO:0000256" key="3">
    <source>
        <dbReference type="ARBA" id="ARBA00022840"/>
    </source>
</evidence>
<dbReference type="Pfam" id="PF00005">
    <property type="entry name" value="ABC_tran"/>
    <property type="match status" value="1"/>
</dbReference>
<evidence type="ECO:0000259" key="4">
    <source>
        <dbReference type="Pfam" id="PF00005"/>
    </source>
</evidence>
<keyword evidence="3" id="KW-0067">ATP-binding</keyword>
<protein>
    <recommendedName>
        <fullName evidence="7">ABC transporter domain-containing protein</fullName>
    </recommendedName>
</protein>
<dbReference type="PANTHER" id="PTHR43067:SF3">
    <property type="entry name" value="MALTOSE ABC TRANSPORTER, ATP-BINDING PROTEIN"/>
    <property type="match status" value="1"/>
</dbReference>
<dbReference type="GO" id="GO:0005524">
    <property type="term" value="F:ATP binding"/>
    <property type="evidence" value="ECO:0007669"/>
    <property type="project" value="UniProtKB-KW"/>
</dbReference>
<dbReference type="Gene3D" id="3.40.50.300">
    <property type="entry name" value="P-loop containing nucleotide triphosphate hydrolases"/>
    <property type="match status" value="1"/>
</dbReference>
<proteinExistence type="predicted"/>
<keyword evidence="1" id="KW-0813">Transport</keyword>
<reference evidence="6" key="1">
    <citation type="journal article" date="2014" name="Front. Microbiol.">
        <title>High frequency of phylogenetically diverse reductive dehalogenase-homologous genes in deep subseafloor sedimentary metagenomes.</title>
        <authorList>
            <person name="Kawai M."/>
            <person name="Futagami T."/>
            <person name="Toyoda A."/>
            <person name="Takaki Y."/>
            <person name="Nishi S."/>
            <person name="Hori S."/>
            <person name="Arai W."/>
            <person name="Tsubouchi T."/>
            <person name="Morono Y."/>
            <person name="Uchiyama I."/>
            <person name="Ito T."/>
            <person name="Fujiyama A."/>
            <person name="Inagaki F."/>
            <person name="Takami H."/>
        </authorList>
    </citation>
    <scope>NUCLEOTIDE SEQUENCE</scope>
    <source>
        <strain evidence="6">Expedition CK06-06</strain>
    </source>
</reference>
<sequence>RATAYPHELSGGMKQRLMIALSLVLHPPLVIADEPTTALDVMIQAQILDLFNQLREKTSLSLLIITHDLSVLAETCDKVIIMYAGKIVEEASVEILFNKPAHPYTRKLISSFPSILTDKEIDFIPGNPPDLINPPVGCNFHPRCDFVVDKCKTEDPPLIDEEGHRVACFRRHEI</sequence>
<dbReference type="InterPro" id="IPR003439">
    <property type="entry name" value="ABC_transporter-like_ATP-bd"/>
</dbReference>
<gene>
    <name evidence="6" type="ORF">S03H2_21923</name>
</gene>
<dbReference type="InterPro" id="IPR013563">
    <property type="entry name" value="Oligopep_ABC_C"/>
</dbReference>